<evidence type="ECO:0000313" key="2">
    <source>
        <dbReference type="Proteomes" id="UP000238701"/>
    </source>
</evidence>
<dbReference type="InterPro" id="IPR027417">
    <property type="entry name" value="P-loop_NTPase"/>
</dbReference>
<name>A0A2U3KMY1_9BACT</name>
<reference evidence="2" key="1">
    <citation type="submission" date="2018-02" db="EMBL/GenBank/DDBJ databases">
        <authorList>
            <person name="Hausmann B."/>
        </authorList>
    </citation>
    <scope>NUCLEOTIDE SEQUENCE [LARGE SCALE GENOMIC DNA]</scope>
    <source>
        <strain evidence="2">Peat soil MAG SbA1</strain>
    </source>
</reference>
<protein>
    <recommendedName>
        <fullName evidence="3">Sulfotransferase family protein</fullName>
    </recommendedName>
</protein>
<dbReference type="OrthoDB" id="9779418at2"/>
<dbReference type="AlphaFoldDB" id="A0A2U3KMY1"/>
<evidence type="ECO:0008006" key="3">
    <source>
        <dbReference type="Google" id="ProtNLM"/>
    </source>
</evidence>
<dbReference type="SUPFAM" id="SSF52540">
    <property type="entry name" value="P-loop containing nucleoside triphosphate hydrolases"/>
    <property type="match status" value="1"/>
</dbReference>
<dbReference type="Gene3D" id="3.40.50.300">
    <property type="entry name" value="P-loop containing nucleotide triphosphate hydrolases"/>
    <property type="match status" value="1"/>
</dbReference>
<dbReference type="Proteomes" id="UP000238701">
    <property type="component" value="Unassembled WGS sequence"/>
</dbReference>
<sequence length="187" mass="21139">MITIVSELPRSGTSLMMQMLVAGGMTPLSDGERRADEDNPRGYLEWERIKQLPKDPACIAGAEGKVVKVISQLLLALPAGHEYRVIFMQRPMAEVLASQDQMLRRRGTYKEGADQAAVSAAFEKHLREVYAWMEGKPYVKSLRVPYHDTLHQPEEVAQQLEQFLGIRLNIEAMVQQVDGSLYRNRGK</sequence>
<accession>A0A2U3KMY1</accession>
<proteinExistence type="predicted"/>
<dbReference type="EMBL" id="OMOD01000127">
    <property type="protein sequence ID" value="SPF41011.1"/>
    <property type="molecule type" value="Genomic_DNA"/>
</dbReference>
<evidence type="ECO:0000313" key="1">
    <source>
        <dbReference type="EMBL" id="SPF41011.1"/>
    </source>
</evidence>
<gene>
    <name evidence="1" type="ORF">SBA1_340052</name>
</gene>
<organism evidence="1 2">
    <name type="scientific">Candidatus Sulfotelmatobacter kueseliae</name>
    <dbReference type="NCBI Taxonomy" id="2042962"/>
    <lineage>
        <taxon>Bacteria</taxon>
        <taxon>Pseudomonadati</taxon>
        <taxon>Acidobacteriota</taxon>
        <taxon>Terriglobia</taxon>
        <taxon>Terriglobales</taxon>
        <taxon>Candidatus Korobacteraceae</taxon>
        <taxon>Candidatus Sulfotelmatobacter</taxon>
    </lineage>
</organism>